<dbReference type="InterPro" id="IPR042088">
    <property type="entry name" value="OligoPept_F_C"/>
</dbReference>
<sequence length="636" mass="72890">MNAIHHRRNSGKRYYLMRTFVLFLLSLTIQLHGQDHPQTARPHEHWNLRELFRDAAHWEAQAKHLTKSIEDLGKYKNTITSDNTSLKKTLDRIAAIQKETNRLQTYAYLQQSVHLNDRAAQDRLHRADKLVTTFQNTTAFLKPELAALGADHLRRLVQDPLLKDHQKTLRDILDYMDHTLDADAEAVLSAAHETLWGTFLNYDRLVSSGMLWKEVTLSSGEVLLADKGARSKRIDNAEDRKLLSEAYLTAWHQMGNAIGEIYNTRLKGHVFLSRSRRYPGVLEHVNASAQIPNEVTDTLVQVARENLDLLHRYLSVRGRIMGRRDPSYGDLRLPSITSQKRFTIEDAKRITSSALAPFGKEYIDILEHGFQNDWMHAYPAEHKDRGAFVVPVYDVHPYVMLNFDHTFAGVGEFAHEWGHAVHFELAKANNGYDSFEATTYVAELASTTNEIMVENYMLATDDDPQNQLYYLMKALGTIHGSFFRTVMTTEFEKKAIDAVSSNTPLTGDEMNEVYLNLLRDYYGHHVDVMQVDPKYAIEWAMRIQIMYKSYYIYKYATSIAGATAFAERMHHGETNAAESYIHLLKAGQSDYGYPLLKKNGVDLANKSTYDPLFKRMARLLEKAEDLLSKTSEAEHP</sequence>
<reference evidence="2" key="1">
    <citation type="submission" date="2021-03" db="EMBL/GenBank/DDBJ databases">
        <title>Acanthopleuribacteraceae sp. M133.</title>
        <authorList>
            <person name="Wang G."/>
        </authorList>
    </citation>
    <scope>NUCLEOTIDE SEQUENCE</scope>
    <source>
        <strain evidence="2">M133</strain>
    </source>
</reference>
<evidence type="ECO:0000313" key="3">
    <source>
        <dbReference type="Proteomes" id="UP000663929"/>
    </source>
</evidence>
<gene>
    <name evidence="2" type="ORF">J3U87_00590</name>
</gene>
<dbReference type="Proteomes" id="UP000663929">
    <property type="component" value="Chromosome"/>
</dbReference>
<dbReference type="Gene3D" id="1.10.1370.20">
    <property type="entry name" value="Oligoendopeptidase f, C-terminal domain"/>
    <property type="match status" value="1"/>
</dbReference>
<dbReference type="Gene3D" id="1.20.140.70">
    <property type="entry name" value="Oligopeptidase f, N-terminal domain"/>
    <property type="match status" value="1"/>
</dbReference>
<name>A0A8A4TLS0_SULCO</name>
<evidence type="ECO:0000313" key="2">
    <source>
        <dbReference type="EMBL" id="QTD50939.1"/>
    </source>
</evidence>
<dbReference type="AlphaFoldDB" id="A0A8A4TLS0"/>
<organism evidence="2 3">
    <name type="scientific">Sulfidibacter corallicola</name>
    <dbReference type="NCBI Taxonomy" id="2818388"/>
    <lineage>
        <taxon>Bacteria</taxon>
        <taxon>Pseudomonadati</taxon>
        <taxon>Acidobacteriota</taxon>
        <taxon>Holophagae</taxon>
        <taxon>Acanthopleuribacterales</taxon>
        <taxon>Acanthopleuribacteraceae</taxon>
        <taxon>Sulfidibacter</taxon>
    </lineage>
</organism>
<accession>A0A8A4TLS0</accession>
<dbReference type="RefSeq" id="WP_237381076.1">
    <property type="nucleotide sequence ID" value="NZ_CP071793.1"/>
</dbReference>
<proteinExistence type="predicted"/>
<keyword evidence="3" id="KW-1185">Reference proteome</keyword>
<dbReference type="InterPro" id="IPR013647">
    <property type="entry name" value="OligopepF_N_dom"/>
</dbReference>
<protein>
    <submittedName>
        <fullName evidence="2">Oligoendopeptidase F family protein</fullName>
    </submittedName>
</protein>
<dbReference type="EMBL" id="CP071793">
    <property type="protein sequence ID" value="QTD50939.1"/>
    <property type="molecule type" value="Genomic_DNA"/>
</dbReference>
<dbReference type="CDD" id="cd09608">
    <property type="entry name" value="M3B_PepF"/>
    <property type="match status" value="1"/>
</dbReference>
<evidence type="ECO:0000259" key="1">
    <source>
        <dbReference type="Pfam" id="PF08439"/>
    </source>
</evidence>
<feature type="domain" description="Oligopeptidase F N-terminal" evidence="1">
    <location>
        <begin position="144"/>
        <end position="197"/>
    </location>
</feature>
<dbReference type="Pfam" id="PF08439">
    <property type="entry name" value="Peptidase_M3_N"/>
    <property type="match status" value="1"/>
</dbReference>
<dbReference type="KEGG" id="scor:J3U87_00590"/>
<dbReference type="SUPFAM" id="SSF55486">
    <property type="entry name" value="Metalloproteases ('zincins'), catalytic domain"/>
    <property type="match status" value="1"/>
</dbReference>